<keyword evidence="2" id="KW-0472">Membrane</keyword>
<keyword evidence="4" id="KW-1185">Reference proteome</keyword>
<dbReference type="Proteomes" id="UP001054945">
    <property type="component" value="Unassembled WGS sequence"/>
</dbReference>
<dbReference type="EMBL" id="BPLR01008967">
    <property type="protein sequence ID" value="GIY28614.1"/>
    <property type="molecule type" value="Genomic_DNA"/>
</dbReference>
<feature type="transmembrane region" description="Helical" evidence="2">
    <location>
        <begin position="14"/>
        <end position="35"/>
    </location>
</feature>
<dbReference type="AlphaFoldDB" id="A0AAV4S6P5"/>
<feature type="compositionally biased region" description="Low complexity" evidence="1">
    <location>
        <begin position="44"/>
        <end position="54"/>
    </location>
</feature>
<accession>A0AAV4S6P5</accession>
<keyword evidence="2" id="KW-0812">Transmembrane</keyword>
<evidence type="ECO:0000313" key="3">
    <source>
        <dbReference type="EMBL" id="GIY28614.1"/>
    </source>
</evidence>
<reference evidence="3 4" key="1">
    <citation type="submission" date="2021-06" db="EMBL/GenBank/DDBJ databases">
        <title>Caerostris extrusa draft genome.</title>
        <authorList>
            <person name="Kono N."/>
            <person name="Arakawa K."/>
        </authorList>
    </citation>
    <scope>NUCLEOTIDE SEQUENCE [LARGE SCALE GENOMIC DNA]</scope>
</reference>
<protein>
    <recommendedName>
        <fullName evidence="5">Secreted protein</fullName>
    </recommendedName>
</protein>
<evidence type="ECO:0000256" key="2">
    <source>
        <dbReference type="SAM" id="Phobius"/>
    </source>
</evidence>
<comment type="caution">
    <text evidence="3">The sequence shown here is derived from an EMBL/GenBank/DDBJ whole genome shotgun (WGS) entry which is preliminary data.</text>
</comment>
<sequence>MGIGRGINRGFSDLAMTAAAINFFIFLLQCAGSSMQSERRWRRPSSQTSSSTWRESFCNKNEFVKRYLLESILLFSLQPFRVIRLTEHVGDLC</sequence>
<name>A0AAV4S6P5_CAEEX</name>
<evidence type="ECO:0000313" key="4">
    <source>
        <dbReference type="Proteomes" id="UP001054945"/>
    </source>
</evidence>
<keyword evidence="2" id="KW-1133">Transmembrane helix</keyword>
<organism evidence="3 4">
    <name type="scientific">Caerostris extrusa</name>
    <name type="common">Bark spider</name>
    <name type="synonym">Caerostris bankana</name>
    <dbReference type="NCBI Taxonomy" id="172846"/>
    <lineage>
        <taxon>Eukaryota</taxon>
        <taxon>Metazoa</taxon>
        <taxon>Ecdysozoa</taxon>
        <taxon>Arthropoda</taxon>
        <taxon>Chelicerata</taxon>
        <taxon>Arachnida</taxon>
        <taxon>Araneae</taxon>
        <taxon>Araneomorphae</taxon>
        <taxon>Entelegynae</taxon>
        <taxon>Araneoidea</taxon>
        <taxon>Araneidae</taxon>
        <taxon>Caerostris</taxon>
    </lineage>
</organism>
<gene>
    <name evidence="3" type="ORF">CEXT_239881</name>
</gene>
<evidence type="ECO:0000256" key="1">
    <source>
        <dbReference type="SAM" id="MobiDB-lite"/>
    </source>
</evidence>
<evidence type="ECO:0008006" key="5">
    <source>
        <dbReference type="Google" id="ProtNLM"/>
    </source>
</evidence>
<proteinExistence type="predicted"/>
<feature type="region of interest" description="Disordered" evidence="1">
    <location>
        <begin position="34"/>
        <end position="54"/>
    </location>
</feature>